<dbReference type="EC" id="5.1.3.3" evidence="5"/>
<dbReference type="GO" id="GO:0004034">
    <property type="term" value="F:aldose 1-epimerase activity"/>
    <property type="evidence" value="ECO:0007669"/>
    <property type="project" value="UniProtKB-EC"/>
</dbReference>
<sequence length="345" mass="38720">MEIYTNRVAENWTSYILKNDFGMEVHVLNYGGIITKILVPDREGNLENVVLGYKNVKDYEKDTNFLGAVIGRVAGRIKHAGFELNGQSYDLEANDGPHHLHGGSYGLNQVVWDSELFEEEGGAGVKLHHMSKDGEGGYPGEVQIELFYTLTNNNEFIIDYRANTNHTTPLTLTNHSYFNLSGNLKETIENHQVRMDSHHFLELDEDLIPTGTILDVENTPFDFRSGRKLKDGMSSTHPQNDIAGNGYDHYYIYDKGLAQKVKVKDEQSGRVLSIQTDQPGMVMYTSNNLAEGLQLAEGTSKKHLGVCFETQASPASLHETGLPSVLLHPHQNYEKRTVFQFGLDK</sequence>
<dbReference type="AlphaFoldDB" id="A0A1I0EMU7"/>
<dbReference type="GO" id="GO:0006006">
    <property type="term" value="P:glucose metabolic process"/>
    <property type="evidence" value="ECO:0007669"/>
    <property type="project" value="TreeGrafter"/>
</dbReference>
<keyword evidence="4 5" id="KW-0119">Carbohydrate metabolism</keyword>
<dbReference type="Pfam" id="PF01263">
    <property type="entry name" value="Aldose_epim"/>
    <property type="match status" value="1"/>
</dbReference>
<dbReference type="SUPFAM" id="SSF74650">
    <property type="entry name" value="Galactose mutarotase-like"/>
    <property type="match status" value="1"/>
</dbReference>
<evidence type="ECO:0000313" key="9">
    <source>
        <dbReference type="EMBL" id="SET46722.1"/>
    </source>
</evidence>
<dbReference type="NCBIfam" id="NF008277">
    <property type="entry name" value="PRK11055.1"/>
    <property type="match status" value="1"/>
</dbReference>
<dbReference type="InterPro" id="IPR014718">
    <property type="entry name" value="GH-type_carb-bd"/>
</dbReference>
<comment type="catalytic activity">
    <reaction evidence="5">
        <text>alpha-D-glucose = beta-D-glucose</text>
        <dbReference type="Rhea" id="RHEA:10264"/>
        <dbReference type="ChEBI" id="CHEBI:15903"/>
        <dbReference type="ChEBI" id="CHEBI:17925"/>
        <dbReference type="EC" id="5.1.3.3"/>
    </reaction>
</comment>
<evidence type="ECO:0000256" key="3">
    <source>
        <dbReference type="ARBA" id="ARBA00023235"/>
    </source>
</evidence>
<dbReference type="InterPro" id="IPR015443">
    <property type="entry name" value="Aldose_1-epimerase"/>
</dbReference>
<comment type="similarity">
    <text evidence="2 5">Belongs to the aldose epimerase family.</text>
</comment>
<keyword evidence="3 5" id="KW-0413">Isomerase</keyword>
<name>A0A1I0EMU7_9BACI</name>
<feature type="binding site" evidence="7">
    <location>
        <position position="248"/>
    </location>
    <ligand>
        <name>beta-D-galactose</name>
        <dbReference type="ChEBI" id="CHEBI:27667"/>
    </ligand>
</feature>
<comment type="pathway">
    <text evidence="1 5">Carbohydrate metabolism; hexose metabolism.</text>
</comment>
<organism evidence="9 10">
    <name type="scientific">Salinibacillus kushneri</name>
    <dbReference type="NCBI Taxonomy" id="237682"/>
    <lineage>
        <taxon>Bacteria</taxon>
        <taxon>Bacillati</taxon>
        <taxon>Bacillota</taxon>
        <taxon>Bacilli</taxon>
        <taxon>Bacillales</taxon>
        <taxon>Bacillaceae</taxon>
        <taxon>Salinibacillus</taxon>
    </lineage>
</organism>
<reference evidence="10" key="1">
    <citation type="submission" date="2016-10" db="EMBL/GenBank/DDBJ databases">
        <authorList>
            <person name="Varghese N."/>
            <person name="Submissions S."/>
        </authorList>
    </citation>
    <scope>NUCLEOTIDE SEQUENCE [LARGE SCALE GENOMIC DNA]</scope>
    <source>
        <strain evidence="10">CGMCC 1.3566</strain>
    </source>
</reference>
<feature type="active site" description="Proton acceptor" evidence="6">
    <location>
        <position position="309"/>
    </location>
</feature>
<evidence type="ECO:0000256" key="1">
    <source>
        <dbReference type="ARBA" id="ARBA00005028"/>
    </source>
</evidence>
<evidence type="ECO:0000256" key="5">
    <source>
        <dbReference type="PIRNR" id="PIRNR005096"/>
    </source>
</evidence>
<feature type="binding site" evidence="8">
    <location>
        <begin position="175"/>
        <end position="177"/>
    </location>
    <ligand>
        <name>beta-D-galactose</name>
        <dbReference type="ChEBI" id="CHEBI:27667"/>
    </ligand>
</feature>
<dbReference type="STRING" id="237682.SAMN05421676_10511"/>
<dbReference type="GO" id="GO:0033499">
    <property type="term" value="P:galactose catabolic process via UDP-galactose, Leloir pathway"/>
    <property type="evidence" value="ECO:0007669"/>
    <property type="project" value="TreeGrafter"/>
</dbReference>
<evidence type="ECO:0000256" key="7">
    <source>
        <dbReference type="PIRSR" id="PIRSR005096-2"/>
    </source>
</evidence>
<dbReference type="EMBL" id="FOHJ01000005">
    <property type="protein sequence ID" value="SET46722.1"/>
    <property type="molecule type" value="Genomic_DNA"/>
</dbReference>
<dbReference type="OrthoDB" id="9779408at2"/>
<gene>
    <name evidence="9" type="ORF">SAMN05421676_10511</name>
</gene>
<evidence type="ECO:0000256" key="6">
    <source>
        <dbReference type="PIRSR" id="PIRSR005096-1"/>
    </source>
</evidence>
<dbReference type="RefSeq" id="WP_093134121.1">
    <property type="nucleotide sequence ID" value="NZ_FOHJ01000005.1"/>
</dbReference>
<dbReference type="CDD" id="cd09019">
    <property type="entry name" value="galactose_mutarotase_like"/>
    <property type="match status" value="1"/>
</dbReference>
<proteinExistence type="inferred from homology"/>
<dbReference type="GO" id="GO:0005737">
    <property type="term" value="C:cytoplasm"/>
    <property type="evidence" value="ECO:0007669"/>
    <property type="project" value="TreeGrafter"/>
</dbReference>
<evidence type="ECO:0000256" key="8">
    <source>
        <dbReference type="PIRSR" id="PIRSR005096-3"/>
    </source>
</evidence>
<evidence type="ECO:0000256" key="4">
    <source>
        <dbReference type="ARBA" id="ARBA00023277"/>
    </source>
</evidence>
<dbReference type="Proteomes" id="UP000199095">
    <property type="component" value="Unassembled WGS sequence"/>
</dbReference>
<keyword evidence="10" id="KW-1185">Reference proteome</keyword>
<dbReference type="InterPro" id="IPR008183">
    <property type="entry name" value="Aldose_1/G6P_1-epimerase"/>
</dbReference>
<evidence type="ECO:0000256" key="2">
    <source>
        <dbReference type="ARBA" id="ARBA00006206"/>
    </source>
</evidence>
<dbReference type="InterPro" id="IPR047215">
    <property type="entry name" value="Galactose_mutarotase-like"/>
</dbReference>
<dbReference type="InterPro" id="IPR011013">
    <property type="entry name" value="Gal_mutarotase_sf_dom"/>
</dbReference>
<feature type="active site" description="Proton donor" evidence="6">
    <location>
        <position position="175"/>
    </location>
</feature>
<accession>A0A1I0EMU7</accession>
<evidence type="ECO:0000313" key="10">
    <source>
        <dbReference type="Proteomes" id="UP000199095"/>
    </source>
</evidence>
<dbReference type="UniPathway" id="UPA00242"/>
<protein>
    <recommendedName>
        <fullName evidence="5">Aldose 1-epimerase</fullName>
        <ecNumber evidence="5">5.1.3.3</ecNumber>
    </recommendedName>
</protein>
<dbReference type="Gene3D" id="2.70.98.10">
    <property type="match status" value="1"/>
</dbReference>
<dbReference type="GO" id="GO:0030246">
    <property type="term" value="F:carbohydrate binding"/>
    <property type="evidence" value="ECO:0007669"/>
    <property type="project" value="InterPro"/>
</dbReference>
<dbReference type="PANTHER" id="PTHR10091:SF0">
    <property type="entry name" value="GALACTOSE MUTAROTASE"/>
    <property type="match status" value="1"/>
</dbReference>
<dbReference type="PANTHER" id="PTHR10091">
    <property type="entry name" value="ALDOSE-1-EPIMERASE"/>
    <property type="match status" value="1"/>
</dbReference>
<dbReference type="PIRSF" id="PIRSF005096">
    <property type="entry name" value="GALM"/>
    <property type="match status" value="1"/>
</dbReference>